<dbReference type="EMBL" id="RJVU01048836">
    <property type="protein sequence ID" value="ROL43139.1"/>
    <property type="molecule type" value="Genomic_DNA"/>
</dbReference>
<feature type="signal peptide" evidence="1">
    <location>
        <begin position="1"/>
        <end position="18"/>
    </location>
</feature>
<accession>A0A3N0YA68</accession>
<evidence type="ECO:0000313" key="4">
    <source>
        <dbReference type="Proteomes" id="UP000281406"/>
    </source>
</evidence>
<dbReference type="Pfam" id="PF00074">
    <property type="entry name" value="RnaseA"/>
    <property type="match status" value="1"/>
</dbReference>
<reference evidence="3 4" key="1">
    <citation type="submission" date="2018-10" db="EMBL/GenBank/DDBJ databases">
        <title>Genome assembly for a Yunnan-Guizhou Plateau 3E fish, Anabarilius grahami (Regan), and its evolutionary and genetic applications.</title>
        <authorList>
            <person name="Jiang W."/>
        </authorList>
    </citation>
    <scope>NUCLEOTIDE SEQUENCE [LARGE SCALE GENOMIC DNA]</scope>
    <source>
        <strain evidence="3">AG-KIZ</strain>
        <tissue evidence="3">Muscle</tissue>
    </source>
</reference>
<dbReference type="SUPFAM" id="SSF54076">
    <property type="entry name" value="RNase A-like"/>
    <property type="match status" value="1"/>
</dbReference>
<keyword evidence="4" id="KW-1185">Reference proteome</keyword>
<dbReference type="AlphaFoldDB" id="A0A3N0YA68"/>
<organism evidence="3 4">
    <name type="scientific">Anabarilius grahami</name>
    <name type="common">Kanglang fish</name>
    <name type="synonym">Barilius grahami</name>
    <dbReference type="NCBI Taxonomy" id="495550"/>
    <lineage>
        <taxon>Eukaryota</taxon>
        <taxon>Metazoa</taxon>
        <taxon>Chordata</taxon>
        <taxon>Craniata</taxon>
        <taxon>Vertebrata</taxon>
        <taxon>Euteleostomi</taxon>
        <taxon>Actinopterygii</taxon>
        <taxon>Neopterygii</taxon>
        <taxon>Teleostei</taxon>
        <taxon>Ostariophysi</taxon>
        <taxon>Cypriniformes</taxon>
        <taxon>Xenocyprididae</taxon>
        <taxon>Xenocypridinae</taxon>
        <taxon>Xenocypridinae incertae sedis</taxon>
        <taxon>Anabarilius</taxon>
    </lineage>
</organism>
<comment type="caution">
    <text evidence="3">The sequence shown here is derived from an EMBL/GenBank/DDBJ whole genome shotgun (WGS) entry which is preliminary data.</text>
</comment>
<evidence type="ECO:0000313" key="3">
    <source>
        <dbReference type="EMBL" id="ROL43139.1"/>
    </source>
</evidence>
<evidence type="ECO:0000256" key="1">
    <source>
        <dbReference type="SAM" id="SignalP"/>
    </source>
</evidence>
<keyword evidence="1" id="KW-0732">Signal</keyword>
<dbReference type="Gene3D" id="3.10.130.10">
    <property type="entry name" value="Ribonuclease A-like domain"/>
    <property type="match status" value="1"/>
</dbReference>
<protein>
    <recommendedName>
        <fullName evidence="2">Ribonuclease A-domain domain-containing protein</fullName>
    </recommendedName>
</protein>
<name>A0A3N0YA68_ANAGA</name>
<dbReference type="InterPro" id="IPR023412">
    <property type="entry name" value="RNaseA_domain"/>
</dbReference>
<evidence type="ECO:0000259" key="2">
    <source>
        <dbReference type="SMART" id="SM00092"/>
    </source>
</evidence>
<feature type="chain" id="PRO_5018025834" description="Ribonuclease A-domain domain-containing protein" evidence="1">
    <location>
        <begin position="19"/>
        <end position="163"/>
    </location>
</feature>
<sequence length="163" mass="18842">MRSAVLLLLLVTLMITDGWEEFPCESVTDNNAYYKFEHKHILQSNFDTNSRSAWERYLTRNGLCGRAPQQSFLRKNNEDRVKGICHERGVRYSGNMCISKSSLKVYIVRSHYDSNRKCRAHVRSRYYYVVVACDVVVNQCLPVHYQTQTTSRPSGNLPCGPRA</sequence>
<feature type="domain" description="Ribonuclease A-domain" evidence="2">
    <location>
        <begin position="29"/>
        <end position="149"/>
    </location>
</feature>
<gene>
    <name evidence="3" type="ORF">DPX16_1777</name>
</gene>
<dbReference type="OrthoDB" id="8963344at2759"/>
<dbReference type="Proteomes" id="UP000281406">
    <property type="component" value="Unassembled WGS sequence"/>
</dbReference>
<proteinExistence type="predicted"/>
<dbReference type="SMART" id="SM00092">
    <property type="entry name" value="RNAse_Pc"/>
    <property type="match status" value="1"/>
</dbReference>
<dbReference type="InterPro" id="IPR036816">
    <property type="entry name" value="RNaseA-like_dom_sf"/>
</dbReference>